<evidence type="ECO:0000313" key="3">
    <source>
        <dbReference type="EnsemblMetazoa" id="HelroP194997"/>
    </source>
</evidence>
<dbReference type="AlphaFoldDB" id="T1FWM9"/>
<feature type="region of interest" description="Disordered" evidence="1">
    <location>
        <begin position="434"/>
        <end position="469"/>
    </location>
</feature>
<feature type="compositionally biased region" description="Basic and acidic residues" evidence="1">
    <location>
        <begin position="162"/>
        <end position="175"/>
    </location>
</feature>
<evidence type="ECO:0000313" key="2">
    <source>
        <dbReference type="EMBL" id="ESO09802.1"/>
    </source>
</evidence>
<reference evidence="2 4" key="2">
    <citation type="journal article" date="2013" name="Nature">
        <title>Insights into bilaterian evolution from three spiralian genomes.</title>
        <authorList>
            <person name="Simakov O."/>
            <person name="Marletaz F."/>
            <person name="Cho S.J."/>
            <person name="Edsinger-Gonzales E."/>
            <person name="Havlak P."/>
            <person name="Hellsten U."/>
            <person name="Kuo D.H."/>
            <person name="Larsson T."/>
            <person name="Lv J."/>
            <person name="Arendt D."/>
            <person name="Savage R."/>
            <person name="Osoegawa K."/>
            <person name="de Jong P."/>
            <person name="Grimwood J."/>
            <person name="Chapman J.A."/>
            <person name="Shapiro H."/>
            <person name="Aerts A."/>
            <person name="Otillar R.P."/>
            <person name="Terry A.Y."/>
            <person name="Boore J.L."/>
            <person name="Grigoriev I.V."/>
            <person name="Lindberg D.R."/>
            <person name="Seaver E.C."/>
            <person name="Weisblat D.A."/>
            <person name="Putnam N.H."/>
            <person name="Rokhsar D.S."/>
        </authorList>
    </citation>
    <scope>NUCLEOTIDE SEQUENCE</scope>
</reference>
<dbReference type="GeneID" id="20213224"/>
<dbReference type="InParanoid" id="T1FWM9"/>
<feature type="compositionally biased region" description="Low complexity" evidence="1">
    <location>
        <begin position="560"/>
        <end position="588"/>
    </location>
</feature>
<feature type="region of interest" description="Disordered" evidence="1">
    <location>
        <begin position="141"/>
        <end position="204"/>
    </location>
</feature>
<dbReference type="Proteomes" id="UP000015101">
    <property type="component" value="Unassembled WGS sequence"/>
</dbReference>
<reference evidence="4" key="1">
    <citation type="submission" date="2012-12" db="EMBL/GenBank/DDBJ databases">
        <authorList>
            <person name="Hellsten U."/>
            <person name="Grimwood J."/>
            <person name="Chapman J.A."/>
            <person name="Shapiro H."/>
            <person name="Aerts A."/>
            <person name="Otillar R.P."/>
            <person name="Terry A.Y."/>
            <person name="Boore J.L."/>
            <person name="Simakov O."/>
            <person name="Marletaz F."/>
            <person name="Cho S.-J."/>
            <person name="Edsinger-Gonzales E."/>
            <person name="Havlak P."/>
            <person name="Kuo D.-H."/>
            <person name="Larsson T."/>
            <person name="Lv J."/>
            <person name="Arendt D."/>
            <person name="Savage R."/>
            <person name="Osoegawa K."/>
            <person name="de Jong P."/>
            <person name="Lindberg D.R."/>
            <person name="Seaver E.C."/>
            <person name="Weisblat D.A."/>
            <person name="Putnam N.H."/>
            <person name="Grigoriev I.V."/>
            <person name="Rokhsar D.S."/>
        </authorList>
    </citation>
    <scope>NUCLEOTIDE SEQUENCE</scope>
</reference>
<accession>T1FWM9</accession>
<dbReference type="EnsemblMetazoa" id="HelroT194997">
    <property type="protein sequence ID" value="HelroP194997"/>
    <property type="gene ID" value="HelroG194997"/>
</dbReference>
<dbReference type="KEGG" id="hro:HELRODRAFT_194997"/>
<keyword evidence="4" id="KW-1185">Reference proteome</keyword>
<feature type="compositionally biased region" description="Basic and acidic residues" evidence="1">
    <location>
        <begin position="182"/>
        <end position="194"/>
    </location>
</feature>
<feature type="region of interest" description="Disordered" evidence="1">
    <location>
        <begin position="560"/>
        <end position="602"/>
    </location>
</feature>
<evidence type="ECO:0000313" key="4">
    <source>
        <dbReference type="Proteomes" id="UP000015101"/>
    </source>
</evidence>
<dbReference type="EMBL" id="AMQM01009034">
    <property type="status" value="NOT_ANNOTATED_CDS"/>
    <property type="molecule type" value="Genomic_DNA"/>
</dbReference>
<sequence length="632" mass="70643">MSSNGGPGVFNFFTTADTPRSRIAYNNDEYRQNALKLRSESDWFREDSTNAKTTTTQLTSSRRKQLSGFPDGVLREGQQKGCIAVVRPASAAWFIGEGHFEDGGVGADGSKPIRPMSGKGLVSPDAKNIQKKLESRNQHVWYKHGPEVPDPLPPCQRKPKSRRGDCRVAKERLHDGNPNNWFRHDENKDDDGGVSHRRSVSLSGGVSPGATDLVVFDGLDQMSASVSAAKNNVKRGTKQCPSREFVGSLTWLLNEDPSKTSQQQKQRQQEFKNYDFKNRSPIFKSSPEIAHYQKRNQSILWQVDESKNKQPVRFSKGKVQDNCKLKLNDSENWFSHVSKTAATPSNSNHSDILNEAIAIENHPNDETKNGMRNGKANNSNQPHLTKVSPGIQNKNLFTIGSEKDGNKLSSQFQLDSLNSPTPNDAKLDEINGLSSAKKPSNVHSNNDFNNNNSNSNNNNNTNYSNNNYSYSNKKNATSINSSNDKLFEIDLTYNDFDLHSVKNINTKYNNNNSINNNNKNNNNFIVNNLNTNNSVKKLSNVSIDADYDALFNNNINNNNNSNINNNNNSNINNNNNNSNINNSSNNNNVTKKGEFPNADTKISNGNFRQFVRLDKFLDESWNTPPPDNDATF</sequence>
<dbReference type="EMBL" id="KB095911">
    <property type="protein sequence ID" value="ESO09802.1"/>
    <property type="molecule type" value="Genomic_DNA"/>
</dbReference>
<reference evidence="3" key="3">
    <citation type="submission" date="2015-06" db="UniProtKB">
        <authorList>
            <consortium name="EnsemblMetazoa"/>
        </authorList>
    </citation>
    <scope>IDENTIFICATION</scope>
</reference>
<evidence type="ECO:0000256" key="1">
    <source>
        <dbReference type="SAM" id="MobiDB-lite"/>
    </source>
</evidence>
<feature type="compositionally biased region" description="Low complexity" evidence="1">
    <location>
        <begin position="441"/>
        <end position="469"/>
    </location>
</feature>
<protein>
    <submittedName>
        <fullName evidence="2 3">Uncharacterized protein</fullName>
    </submittedName>
</protein>
<proteinExistence type="predicted"/>
<name>T1FWM9_HELRO</name>
<dbReference type="CTD" id="20213224"/>
<dbReference type="RefSeq" id="XP_009012111.1">
    <property type="nucleotide sequence ID" value="XM_009013863.1"/>
</dbReference>
<dbReference type="HOGENOM" id="CLU_432982_0_0_1"/>
<organism evidence="3 4">
    <name type="scientific">Helobdella robusta</name>
    <name type="common">Californian leech</name>
    <dbReference type="NCBI Taxonomy" id="6412"/>
    <lineage>
        <taxon>Eukaryota</taxon>
        <taxon>Metazoa</taxon>
        <taxon>Spiralia</taxon>
        <taxon>Lophotrochozoa</taxon>
        <taxon>Annelida</taxon>
        <taxon>Clitellata</taxon>
        <taxon>Hirudinea</taxon>
        <taxon>Rhynchobdellida</taxon>
        <taxon>Glossiphoniidae</taxon>
        <taxon>Helobdella</taxon>
    </lineage>
</organism>
<gene>
    <name evidence="3" type="primary">20213224</name>
    <name evidence="2" type="ORF">HELRODRAFT_194997</name>
</gene>
<feature type="region of interest" description="Disordered" evidence="1">
    <location>
        <begin position="363"/>
        <end position="390"/>
    </location>
</feature>